<dbReference type="GO" id="GO:0005886">
    <property type="term" value="C:plasma membrane"/>
    <property type="evidence" value="ECO:0007669"/>
    <property type="project" value="UniProtKB-SubCell"/>
</dbReference>
<feature type="transmembrane region" description="Helical" evidence="8">
    <location>
        <begin position="644"/>
        <end position="668"/>
    </location>
</feature>
<feature type="transmembrane region" description="Helical" evidence="8">
    <location>
        <begin position="229"/>
        <end position="251"/>
    </location>
</feature>
<evidence type="ECO:0000256" key="3">
    <source>
        <dbReference type="ARBA" id="ARBA00022475"/>
    </source>
</evidence>
<feature type="transmembrane region" description="Helical" evidence="8">
    <location>
        <begin position="738"/>
        <end position="759"/>
    </location>
</feature>
<keyword evidence="4 8" id="KW-0812">Transmembrane</keyword>
<evidence type="ECO:0000256" key="4">
    <source>
        <dbReference type="ARBA" id="ARBA00022692"/>
    </source>
</evidence>
<dbReference type="RefSeq" id="XP_013166640.1">
    <property type="nucleotide sequence ID" value="XM_013311186.1"/>
</dbReference>
<evidence type="ECO:0000259" key="10">
    <source>
        <dbReference type="Pfam" id="PF04547"/>
    </source>
</evidence>
<comment type="caution">
    <text evidence="8">Lacks conserved residue(s) required for the propagation of feature annotation.</text>
</comment>
<accession>A0AAJ6Z763</accession>
<comment type="subcellular location">
    <subcellularLocation>
        <location evidence="1">Cell membrane</location>
        <topology evidence="1">Multi-pass membrane protein</topology>
    </subcellularLocation>
    <subcellularLocation>
        <location evidence="8">Membrane</location>
        <topology evidence="8">Multi-pass membrane protein</topology>
    </subcellularLocation>
</comment>
<feature type="domain" description="Anoctamin dimerisation" evidence="11">
    <location>
        <begin position="25"/>
        <end position="121"/>
    </location>
</feature>
<evidence type="ECO:0000256" key="1">
    <source>
        <dbReference type="ARBA" id="ARBA00004651"/>
    </source>
</evidence>
<dbReference type="GO" id="GO:0046983">
    <property type="term" value="F:protein dimerization activity"/>
    <property type="evidence" value="ECO:0007669"/>
    <property type="project" value="InterPro"/>
</dbReference>
<evidence type="ECO:0000256" key="7">
    <source>
        <dbReference type="ARBA" id="ARBA00023180"/>
    </source>
</evidence>
<dbReference type="Pfam" id="PF04547">
    <property type="entry name" value="Anoctamin"/>
    <property type="match status" value="1"/>
</dbReference>
<feature type="transmembrane region" description="Helical" evidence="8">
    <location>
        <begin position="423"/>
        <end position="446"/>
    </location>
</feature>
<feature type="compositionally biased region" description="Polar residues" evidence="9">
    <location>
        <begin position="9"/>
        <end position="23"/>
    </location>
</feature>
<dbReference type="InterPro" id="IPR032394">
    <property type="entry name" value="Anoct_dimer"/>
</dbReference>
<feature type="transmembrane region" description="Helical" evidence="8">
    <location>
        <begin position="304"/>
        <end position="324"/>
    </location>
</feature>
<gene>
    <name evidence="12" type="primary">LOC106117111</name>
</gene>
<dbReference type="GeneID" id="106117111"/>
<feature type="transmembrane region" description="Helical" evidence="8">
    <location>
        <begin position="509"/>
        <end position="534"/>
    </location>
</feature>
<evidence type="ECO:0000256" key="5">
    <source>
        <dbReference type="ARBA" id="ARBA00022989"/>
    </source>
</evidence>
<feature type="region of interest" description="Disordered" evidence="9">
    <location>
        <begin position="1"/>
        <end position="23"/>
    </location>
</feature>
<dbReference type="PANTHER" id="PTHR12308:SF84">
    <property type="entry name" value="ANOCTAMIN"/>
    <property type="match status" value="1"/>
</dbReference>
<dbReference type="Proteomes" id="UP000694872">
    <property type="component" value="Unplaced"/>
</dbReference>
<dbReference type="InterPro" id="IPR007632">
    <property type="entry name" value="Anoctamin"/>
</dbReference>
<feature type="transmembrane region" description="Helical" evidence="8">
    <location>
        <begin position="376"/>
        <end position="397"/>
    </location>
</feature>
<evidence type="ECO:0000256" key="8">
    <source>
        <dbReference type="RuleBase" id="RU280814"/>
    </source>
</evidence>
<keyword evidence="6 8" id="KW-0472">Membrane</keyword>
<feature type="transmembrane region" description="Helical" evidence="8">
    <location>
        <begin position="583"/>
        <end position="608"/>
    </location>
</feature>
<dbReference type="KEGG" id="pxu:106117111"/>
<name>A0AAJ6Z763_PAPXU</name>
<evidence type="ECO:0000259" key="11">
    <source>
        <dbReference type="Pfam" id="PF16178"/>
    </source>
</evidence>
<dbReference type="InterPro" id="IPR049452">
    <property type="entry name" value="Anoctamin_TM"/>
</dbReference>
<dbReference type="GO" id="GO:0005254">
    <property type="term" value="F:chloride channel activity"/>
    <property type="evidence" value="ECO:0007669"/>
    <property type="project" value="TreeGrafter"/>
</dbReference>
<feature type="domain" description="Anoctamin dimerisation" evidence="11">
    <location>
        <begin position="128"/>
        <end position="209"/>
    </location>
</feature>
<sequence length="786" mass="92194">MEAADRPTFDSNESTLPPKSTGRTFRDGIRKIDLILVMKDEENIVADPMKNTFLTNIVKMGLEIEFENGVLPIHNKLIFFKVHCPNDVLNNLGNAFGVKCLQIARAEHIMSHKEREWINLIRKQYTQPLQYSSLERSLVVYMTLLNVPFGDRQNYIGLERLIKRKVVIDAYALHDGPYYIPQDATNINARQILFYNWAGISNILTRQPLNVVHEYFGPKIATYFAYYGLYNLFLTIASIAALTALFLAVFLNENYMEVRSPLCESYESICSDCPKAQDLDFCYNTPVRNFCNMYTIYILTDNKYTQYFATFIILWGVFLIAYWIGREKYLSWIWETQNKEYNKKQTRPEFQMHLETAGKSNKTGITMTGKSYYAEIINLICYIVVILLTVLVFSIFLKLRKEQDRDYIIRNNITKPETLIPKLIYTMIGFVIVLFIIDLILSRVAYIIVQKENHRTYESYSRSLVVHLYTLCFLLPMIVLGYFGFHSGIFKLYSGFEREVNNSKSYERIIVFNMCVMTSCVYELAIAYTIVLFLRFVILRKVSLYTSLTDYNQRTIVQNVPCWEREYILPPFKESYLAKKMTILVMQFTLIMSFGFASPPAIVIVLLFNMYDMRRDAELCTLHYRRPLLLKNNSFHIWTEILKLMVYLSIIVNVVSLVCSTDTIEAYLIEQRRPVGKTVLNFLELFFRHEHTKLIYDSKRRWLCCHARGFFHVSTDNFDAKIKKETILTIDELRTHQYAYIFIFEIIMTAIFKLMQYIFSTDVEELEIPKKVTQQQSEAKTLQGIT</sequence>
<dbReference type="Pfam" id="PF16178">
    <property type="entry name" value="Anoct_dimer"/>
    <property type="match status" value="2"/>
</dbReference>
<keyword evidence="7" id="KW-0325">Glycoprotein</keyword>
<organism evidence="12">
    <name type="scientific">Papilio xuthus</name>
    <name type="common">Asian swallowtail butterfly</name>
    <dbReference type="NCBI Taxonomy" id="66420"/>
    <lineage>
        <taxon>Eukaryota</taxon>
        <taxon>Metazoa</taxon>
        <taxon>Ecdysozoa</taxon>
        <taxon>Arthropoda</taxon>
        <taxon>Hexapoda</taxon>
        <taxon>Insecta</taxon>
        <taxon>Pterygota</taxon>
        <taxon>Neoptera</taxon>
        <taxon>Endopterygota</taxon>
        <taxon>Lepidoptera</taxon>
        <taxon>Glossata</taxon>
        <taxon>Ditrysia</taxon>
        <taxon>Papilionoidea</taxon>
        <taxon>Papilionidae</taxon>
        <taxon>Papilioninae</taxon>
        <taxon>Papilio</taxon>
    </lineage>
</organism>
<keyword evidence="3" id="KW-1003">Cell membrane</keyword>
<evidence type="ECO:0000256" key="6">
    <source>
        <dbReference type="ARBA" id="ARBA00023136"/>
    </source>
</evidence>
<reference evidence="12" key="1">
    <citation type="submission" date="2025-08" db="UniProtKB">
        <authorList>
            <consortium name="RefSeq"/>
        </authorList>
    </citation>
    <scope>IDENTIFICATION</scope>
</reference>
<comment type="similarity">
    <text evidence="2 8">Belongs to the anoctamin family.</text>
</comment>
<evidence type="ECO:0000313" key="12">
    <source>
        <dbReference type="RefSeq" id="XP_013166640.1"/>
    </source>
</evidence>
<dbReference type="AlphaFoldDB" id="A0AAJ6Z763"/>
<proteinExistence type="inferred from homology"/>
<dbReference type="PANTHER" id="PTHR12308">
    <property type="entry name" value="ANOCTAMIN"/>
    <property type="match status" value="1"/>
</dbReference>
<keyword evidence="5 8" id="KW-1133">Transmembrane helix</keyword>
<protein>
    <recommendedName>
        <fullName evidence="8">Anoctamin</fullName>
    </recommendedName>
</protein>
<feature type="domain" description="Anoctamin transmembrane" evidence="10">
    <location>
        <begin position="212"/>
        <end position="776"/>
    </location>
</feature>
<evidence type="ECO:0000256" key="9">
    <source>
        <dbReference type="SAM" id="MobiDB-lite"/>
    </source>
</evidence>
<evidence type="ECO:0000256" key="2">
    <source>
        <dbReference type="ARBA" id="ARBA00009671"/>
    </source>
</evidence>
<feature type="transmembrane region" description="Helical" evidence="8">
    <location>
        <begin position="466"/>
        <end position="489"/>
    </location>
</feature>